<evidence type="ECO:0000313" key="2">
    <source>
        <dbReference type="Proteomes" id="UP000199421"/>
    </source>
</evidence>
<proteinExistence type="predicted"/>
<organism evidence="1 2">
    <name type="scientific">Olivibacter domesticus</name>
    <name type="common">Pseudosphingobacterium domesticum</name>
    <dbReference type="NCBI Taxonomy" id="407022"/>
    <lineage>
        <taxon>Bacteria</taxon>
        <taxon>Pseudomonadati</taxon>
        <taxon>Bacteroidota</taxon>
        <taxon>Sphingobacteriia</taxon>
        <taxon>Sphingobacteriales</taxon>
        <taxon>Sphingobacteriaceae</taxon>
        <taxon>Olivibacter</taxon>
    </lineage>
</organism>
<accession>A0A1H7K2D5</accession>
<protein>
    <submittedName>
        <fullName evidence="1">Uncharacterized protein</fullName>
    </submittedName>
</protein>
<dbReference type="Proteomes" id="UP000199421">
    <property type="component" value="Unassembled WGS sequence"/>
</dbReference>
<reference evidence="2" key="1">
    <citation type="submission" date="2016-10" db="EMBL/GenBank/DDBJ databases">
        <authorList>
            <person name="Varghese N."/>
            <person name="Submissions S."/>
        </authorList>
    </citation>
    <scope>NUCLEOTIDE SEQUENCE [LARGE SCALE GENOMIC DNA]</scope>
    <source>
        <strain evidence="2">DSM 18733</strain>
    </source>
</reference>
<dbReference type="EMBL" id="FOAF01000001">
    <property type="protein sequence ID" value="SEK80580.1"/>
    <property type="molecule type" value="Genomic_DNA"/>
</dbReference>
<sequence>MAIDLLKIKNTKRIRILKQTMSAFNVNFPQLPVNNKTLNYINTVKFKQFSYTEEIKIKD</sequence>
<name>A0A1H7K2D5_OLID1</name>
<dbReference type="AlphaFoldDB" id="A0A1H7K2D5"/>
<gene>
    <name evidence="1" type="ORF">SAMN05661044_01195</name>
</gene>
<evidence type="ECO:0000313" key="1">
    <source>
        <dbReference type="EMBL" id="SEK80580.1"/>
    </source>
</evidence>
<keyword evidence="2" id="KW-1185">Reference proteome</keyword>
<dbReference type="STRING" id="407022.SAMN05661044_01195"/>